<dbReference type="RefSeq" id="WP_310170530.1">
    <property type="nucleotide sequence ID" value="NZ_BAABHE010000002.1"/>
</dbReference>
<dbReference type="Gene3D" id="2.120.10.30">
    <property type="entry name" value="TolB, C-terminal domain"/>
    <property type="match status" value="1"/>
</dbReference>
<feature type="signal peptide" evidence="2">
    <location>
        <begin position="1"/>
        <end position="28"/>
    </location>
</feature>
<dbReference type="InterPro" id="IPR011041">
    <property type="entry name" value="Quinoprot_gluc/sorb_DH_b-prop"/>
</dbReference>
<keyword evidence="5" id="KW-1185">Reference proteome</keyword>
<gene>
    <name evidence="4" type="ORF">J2S62_000327</name>
</gene>
<evidence type="ECO:0000259" key="3">
    <source>
        <dbReference type="Pfam" id="PF07995"/>
    </source>
</evidence>
<proteinExistence type="predicted"/>
<dbReference type="PANTHER" id="PTHR19328">
    <property type="entry name" value="HEDGEHOG-INTERACTING PROTEIN"/>
    <property type="match status" value="1"/>
</dbReference>
<protein>
    <submittedName>
        <fullName evidence="4">Glucose/arabinose dehydrogenase</fullName>
    </submittedName>
</protein>
<evidence type="ECO:0000256" key="2">
    <source>
        <dbReference type="SAM" id="SignalP"/>
    </source>
</evidence>
<dbReference type="InterPro" id="IPR012938">
    <property type="entry name" value="Glc/Sorbosone_DH"/>
</dbReference>
<accession>A0ABU2AXJ1</accession>
<dbReference type="SUPFAM" id="SSF50952">
    <property type="entry name" value="Soluble quinoprotein glucose dehydrogenase"/>
    <property type="match status" value="1"/>
</dbReference>
<dbReference type="EMBL" id="JAVDYJ010000001">
    <property type="protein sequence ID" value="MDR7346070.1"/>
    <property type="molecule type" value="Genomic_DNA"/>
</dbReference>
<dbReference type="PROSITE" id="PS51257">
    <property type="entry name" value="PROKAR_LIPOPROTEIN"/>
    <property type="match status" value="1"/>
</dbReference>
<keyword evidence="2" id="KW-0732">Signal</keyword>
<reference evidence="4 5" key="1">
    <citation type="submission" date="2023-07" db="EMBL/GenBank/DDBJ databases">
        <title>Sequencing the genomes of 1000 actinobacteria strains.</title>
        <authorList>
            <person name="Klenk H.-P."/>
        </authorList>
    </citation>
    <scope>NUCLEOTIDE SEQUENCE [LARGE SCALE GENOMIC DNA]</scope>
    <source>
        <strain evidence="4 5">DSM 22966</strain>
    </source>
</reference>
<organism evidence="4 5">
    <name type="scientific">Enteractinococcus fodinae</name>
    <dbReference type="NCBI Taxonomy" id="684663"/>
    <lineage>
        <taxon>Bacteria</taxon>
        <taxon>Bacillati</taxon>
        <taxon>Actinomycetota</taxon>
        <taxon>Actinomycetes</taxon>
        <taxon>Micrococcales</taxon>
        <taxon>Micrococcaceae</taxon>
    </lineage>
</organism>
<feature type="region of interest" description="Disordered" evidence="1">
    <location>
        <begin position="24"/>
        <end position="54"/>
    </location>
</feature>
<dbReference type="Proteomes" id="UP001183794">
    <property type="component" value="Unassembled WGS sequence"/>
</dbReference>
<feature type="chain" id="PRO_5046471392" evidence="2">
    <location>
        <begin position="29"/>
        <end position="386"/>
    </location>
</feature>
<name>A0ABU2AXJ1_9MICC</name>
<comment type="caution">
    <text evidence="4">The sequence shown here is derived from an EMBL/GenBank/DDBJ whole genome shotgun (WGS) entry which is preliminary data.</text>
</comment>
<dbReference type="PANTHER" id="PTHR19328:SF13">
    <property type="entry name" value="HIPL1 PROTEIN"/>
    <property type="match status" value="1"/>
</dbReference>
<sequence length="386" mass="41805">MRRKIHAGTALTVTILLLAGCASDPESAEPTPNVAEAPTTPEPTGADPAPVSPDTADIEHEALETVETDLGEVEILAENLEAPWSIAFFGTTPLISERDSARILELDAEGNIREVGVVEQAASLRGEGGLLGITVHENQLYTYLTTGPDNRVIRYDLVGEPGSYELSSPQELFIGIPAAGYHNGGRIAFGPDDMLYITTGDALEPSQSQDLDSLAGKILRITPEGDIPDSNPFDDSPVYSYGHRNPQGLDWAEDGTMYSSEFGEDAWDELNIIEAGGNYGWPEVEGMGGEPEYIDPVQQWPPAEASPSAIEIHKDTIYMVALRGQRIWEIPLDDLESSTDYLVNEFGRLREATTAPDGTLWVLTNNTDGVGEPEQTDDLLLRLEAP</sequence>
<evidence type="ECO:0000313" key="4">
    <source>
        <dbReference type="EMBL" id="MDR7346070.1"/>
    </source>
</evidence>
<evidence type="ECO:0000256" key="1">
    <source>
        <dbReference type="SAM" id="MobiDB-lite"/>
    </source>
</evidence>
<dbReference type="Pfam" id="PF07995">
    <property type="entry name" value="GSDH"/>
    <property type="match status" value="1"/>
</dbReference>
<dbReference type="InterPro" id="IPR011042">
    <property type="entry name" value="6-blade_b-propeller_TolB-like"/>
</dbReference>
<feature type="domain" description="Glucose/Sorbosone dehydrogenase" evidence="3">
    <location>
        <begin position="80"/>
        <end position="369"/>
    </location>
</feature>
<evidence type="ECO:0000313" key="5">
    <source>
        <dbReference type="Proteomes" id="UP001183794"/>
    </source>
</evidence>